<keyword evidence="1" id="KW-0934">Plastid</keyword>
<geneLocation type="plastid" evidence="1"/>
<dbReference type="RefSeq" id="YP_009550706.1">
    <property type="nucleotide sequence ID" value="NC_040296.1"/>
</dbReference>
<name>A0A3R5QN75_9STRA</name>
<reference evidence="1" key="1">
    <citation type="journal article" date="2019" name="Genome Biol. Evol.">
        <title>Plastid Genomes and Proteins Illuminate the Evolution of Eustigmatophyte Algae and Their Bacterial Endosymbionts.</title>
        <authorList>
            <person name="Sevcikova T."/>
            <person name="Yurchenko T."/>
            <person name="Fawley K.P."/>
            <person name="Amaral R."/>
            <person name="Strnad H."/>
            <person name="Santos L.M."/>
            <person name="Fawley M.W."/>
            <person name="Elias M."/>
        </authorList>
    </citation>
    <scope>NUCLEOTIDE SEQUENCE</scope>
</reference>
<dbReference type="EMBL" id="MK281454">
    <property type="protein sequence ID" value="QAA11634.1"/>
    <property type="molecule type" value="Genomic_DNA"/>
</dbReference>
<evidence type="ECO:0000313" key="1">
    <source>
        <dbReference type="EMBL" id="QAA11634.1"/>
    </source>
</evidence>
<proteinExistence type="predicted"/>
<sequence length="198" mass="23257">MNNILEKENTLKHNQIVLGFDLERVKNEYSLLKQKNSMIRCVSYLYENPLDRHIEDLRGYENTYFHLAGIGTDCEKGKRLMIGYIEFEKRVRFRQLMDRFPYILWQRRFGTQSKMINIIKNNPSYNIQIQIDIGKRRKSSRQKTLNVKKETSLALENILNLEILPASDVKFNTYELISGLTILLNILLGSIVAQKGNQ</sequence>
<organism evidence="1">
    <name type="scientific">Eustigmatophyceae sp. Chic 10/23 P-6w</name>
    <dbReference type="NCBI Taxonomy" id="1446905"/>
    <lineage>
        <taxon>Eukaryota</taxon>
        <taxon>Sar</taxon>
        <taxon>Stramenopiles</taxon>
        <taxon>Ochrophyta</taxon>
        <taxon>Eustigmatophyceae</taxon>
    </lineage>
</organism>
<dbReference type="GeneID" id="38947761"/>
<protein>
    <submittedName>
        <fullName evidence="1">Uncharacterized protein</fullName>
    </submittedName>
</protein>
<gene>
    <name evidence="1" type="primary">orf198</name>
</gene>
<dbReference type="AlphaFoldDB" id="A0A3R5QN75"/>
<accession>A0A3R5QN75</accession>